<dbReference type="InterPro" id="IPR016191">
    <property type="entry name" value="Ribonuclease/ribotoxin"/>
</dbReference>
<dbReference type="PANTHER" id="PTHR42104:SF1">
    <property type="entry name" value="EXTRACELLULAR GUANYL-SPECIFIC RIBONUCLEASE RNTA (AFU_ORTHOLOGUE AFUA_4G03230)"/>
    <property type="match status" value="1"/>
</dbReference>
<keyword evidence="6" id="KW-0732">Signal</keyword>
<accession>A0A316UT24</accession>
<keyword evidence="4" id="KW-1015">Disulfide bond</keyword>
<keyword evidence="2" id="KW-0255">Endonuclease</keyword>
<proteinExistence type="predicted"/>
<dbReference type="GO" id="GO:0016787">
    <property type="term" value="F:hydrolase activity"/>
    <property type="evidence" value="ECO:0007669"/>
    <property type="project" value="UniProtKB-KW"/>
</dbReference>
<keyword evidence="3" id="KW-0378">Hydrolase</keyword>
<dbReference type="GO" id="GO:0003723">
    <property type="term" value="F:RNA binding"/>
    <property type="evidence" value="ECO:0007669"/>
    <property type="project" value="InterPro"/>
</dbReference>
<evidence type="ECO:0000256" key="6">
    <source>
        <dbReference type="SAM" id="SignalP"/>
    </source>
</evidence>
<dbReference type="OrthoDB" id="5425539at2759"/>
<dbReference type="PANTHER" id="PTHR42104">
    <property type="entry name" value="EXTRACELLULAR GUANYL-SPECIFIC RIBONUCLEASE RNTA (AFU_ORTHOLOGUE AFUA_4G03230)"/>
    <property type="match status" value="1"/>
</dbReference>
<dbReference type="RefSeq" id="XP_025363049.1">
    <property type="nucleotide sequence ID" value="XM_025508168.1"/>
</dbReference>
<dbReference type="SUPFAM" id="SSF53933">
    <property type="entry name" value="Microbial ribonucleases"/>
    <property type="match status" value="1"/>
</dbReference>
<evidence type="ECO:0000256" key="2">
    <source>
        <dbReference type="ARBA" id="ARBA00022759"/>
    </source>
</evidence>
<keyword evidence="5" id="KW-0456">Lyase</keyword>
<gene>
    <name evidence="7" type="ORF">BDZ90DRAFT_259477</name>
</gene>
<reference evidence="7 8" key="1">
    <citation type="journal article" date="2018" name="Mol. Biol. Evol.">
        <title>Broad Genomic Sampling Reveals a Smut Pathogenic Ancestry of the Fungal Clade Ustilaginomycotina.</title>
        <authorList>
            <person name="Kijpornyongpan T."/>
            <person name="Mondo S.J."/>
            <person name="Barry K."/>
            <person name="Sandor L."/>
            <person name="Lee J."/>
            <person name="Lipzen A."/>
            <person name="Pangilinan J."/>
            <person name="LaButti K."/>
            <person name="Hainaut M."/>
            <person name="Henrissat B."/>
            <person name="Grigoriev I.V."/>
            <person name="Spatafora J.W."/>
            <person name="Aime M.C."/>
        </authorList>
    </citation>
    <scope>NUCLEOTIDE SEQUENCE [LARGE SCALE GENOMIC DNA]</scope>
    <source>
        <strain evidence="7 8">MCA 5214</strain>
    </source>
</reference>
<name>A0A316UT24_9BASI</name>
<organism evidence="7 8">
    <name type="scientific">Jaminaea rosea</name>
    <dbReference type="NCBI Taxonomy" id="1569628"/>
    <lineage>
        <taxon>Eukaryota</taxon>
        <taxon>Fungi</taxon>
        <taxon>Dikarya</taxon>
        <taxon>Basidiomycota</taxon>
        <taxon>Ustilaginomycotina</taxon>
        <taxon>Exobasidiomycetes</taxon>
        <taxon>Microstromatales</taxon>
        <taxon>Microstromatales incertae sedis</taxon>
        <taxon>Jaminaea</taxon>
    </lineage>
</organism>
<dbReference type="GeneID" id="37029991"/>
<dbReference type="GO" id="GO:0004521">
    <property type="term" value="F:RNA endonuclease activity"/>
    <property type="evidence" value="ECO:0007669"/>
    <property type="project" value="InterPro"/>
</dbReference>
<dbReference type="Pfam" id="PF00545">
    <property type="entry name" value="Ribonuclease"/>
    <property type="match status" value="1"/>
</dbReference>
<keyword evidence="1" id="KW-0540">Nuclease</keyword>
<protein>
    <submittedName>
        <fullName evidence="7">Ribonuclease/ribotoxin</fullName>
    </submittedName>
</protein>
<sequence length="123" mass="13156">MHFLTLIPFLALLTLAAPIEKRAPSVSCGGRSFTSSQVNKAVQNSNSDAAPSSSYPHQYNNYEGFDFSDYCSDSRYEEFPLTSGGYTGGSPGAYRVITGQSSGAFCGAIYHASSDNSFSSCNY</sequence>
<dbReference type="InterPro" id="IPR000026">
    <property type="entry name" value="N1-like"/>
</dbReference>
<evidence type="ECO:0000313" key="7">
    <source>
        <dbReference type="EMBL" id="PWN28437.1"/>
    </source>
</evidence>
<dbReference type="AlphaFoldDB" id="A0A316UT24"/>
<evidence type="ECO:0000256" key="1">
    <source>
        <dbReference type="ARBA" id="ARBA00022722"/>
    </source>
</evidence>
<evidence type="ECO:0000256" key="4">
    <source>
        <dbReference type="ARBA" id="ARBA00023157"/>
    </source>
</evidence>
<feature type="chain" id="PRO_5016314440" evidence="6">
    <location>
        <begin position="17"/>
        <end position="123"/>
    </location>
</feature>
<keyword evidence="8" id="KW-1185">Reference proteome</keyword>
<dbReference type="Gene3D" id="3.10.450.30">
    <property type="entry name" value="Microbial ribonucleases"/>
    <property type="match status" value="1"/>
</dbReference>
<evidence type="ECO:0000256" key="3">
    <source>
        <dbReference type="ARBA" id="ARBA00022801"/>
    </source>
</evidence>
<dbReference type="EMBL" id="KZ819665">
    <property type="protein sequence ID" value="PWN28437.1"/>
    <property type="molecule type" value="Genomic_DNA"/>
</dbReference>
<dbReference type="Proteomes" id="UP000245884">
    <property type="component" value="Unassembled WGS sequence"/>
</dbReference>
<feature type="signal peptide" evidence="6">
    <location>
        <begin position="1"/>
        <end position="16"/>
    </location>
</feature>
<dbReference type="GO" id="GO:0016829">
    <property type="term" value="F:lyase activity"/>
    <property type="evidence" value="ECO:0007669"/>
    <property type="project" value="UniProtKB-KW"/>
</dbReference>
<evidence type="ECO:0000256" key="5">
    <source>
        <dbReference type="ARBA" id="ARBA00023239"/>
    </source>
</evidence>
<evidence type="ECO:0000313" key="8">
    <source>
        <dbReference type="Proteomes" id="UP000245884"/>
    </source>
</evidence>